<protein>
    <submittedName>
        <fullName evidence="7">Type I restriction enzyme M protein</fullName>
    </submittedName>
</protein>
<dbReference type="GO" id="GO:0032259">
    <property type="term" value="P:methylation"/>
    <property type="evidence" value="ECO:0007669"/>
    <property type="project" value="UniProtKB-KW"/>
</dbReference>
<keyword evidence="2" id="KW-0808">Transferase</keyword>
<evidence type="ECO:0000313" key="8">
    <source>
        <dbReference type="Proteomes" id="UP000197025"/>
    </source>
</evidence>
<keyword evidence="1" id="KW-0489">Methyltransferase</keyword>
<evidence type="ECO:0000259" key="6">
    <source>
        <dbReference type="Pfam" id="PF02384"/>
    </source>
</evidence>
<dbReference type="OrthoDB" id="9815272at2"/>
<dbReference type="PROSITE" id="PS00092">
    <property type="entry name" value="N6_MTASE"/>
    <property type="match status" value="1"/>
</dbReference>
<evidence type="ECO:0000256" key="3">
    <source>
        <dbReference type="ARBA" id="ARBA00022747"/>
    </source>
</evidence>
<dbReference type="InterPro" id="IPR002052">
    <property type="entry name" value="DNA_methylase_N6_adenine_CS"/>
</dbReference>
<name>A0A212RBC2_9CHLR</name>
<dbReference type="Gene3D" id="3.90.220.20">
    <property type="entry name" value="DNA methylase specificity domains"/>
    <property type="match status" value="1"/>
</dbReference>
<dbReference type="PANTHER" id="PTHR33841">
    <property type="entry name" value="DNA METHYLTRANSFERASE YEEA-RELATED"/>
    <property type="match status" value="1"/>
</dbReference>
<dbReference type="Proteomes" id="UP000197025">
    <property type="component" value="Unassembled WGS sequence"/>
</dbReference>
<proteinExistence type="predicted"/>
<sequence length="522" mass="58105">MRSLPWSWEPADTQRERHFRRREKVLGQFFTPPRLAAWMVETALGWLPHPVSMLDPACSDGAFLEPAARHGFSEAIGIEVDPEVLATARERLRAFPSVSLHGANALEWVHELEGRFDLVATNPPFSAKYGRVQDPWLLGRFALAAGRRSEAIEVLFLELSVRALREGGILAIVLPEGLFANLPYRRVREWLLRHVRPLAIISLSRRFFPAKTCTLFARKGGLPSAVRLAHAEDEEDLDRISEEIRQGKGFHQPLEALGESWAPLHHLTPPTPSAAFPLLPLGELLHEMRGGHAEYGPRRAFSESGIPFLSAKTVTPWGIDLRRDGRRIRPGSPMDHPGARARKGDVLFVRVGVGCIGRAAVVLEDDEEGIADDYLYIYILRFRPDRMRPEFFALLTQTRFFRGALRRIWRGTGTVTVPQRLLRELPVPVPPLSTQEPFAAAYRDLHRRAREGVAAMEEIQRIIARLEALLEESGDAPLIHSGPLGSNSETNPLRSASHPTHGSGTPSPGGKADRRSSGSSAS</sequence>
<dbReference type="PRINTS" id="PR00507">
    <property type="entry name" value="N12N6MTFRASE"/>
</dbReference>
<dbReference type="EMBL" id="FYEK01000041">
    <property type="protein sequence ID" value="SNB69388.1"/>
    <property type="molecule type" value="Genomic_DNA"/>
</dbReference>
<evidence type="ECO:0000256" key="5">
    <source>
        <dbReference type="SAM" id="MobiDB-lite"/>
    </source>
</evidence>
<accession>A0A212RBC2</accession>
<dbReference type="InterPro" id="IPR003356">
    <property type="entry name" value="DNA_methylase_A-5"/>
</dbReference>
<dbReference type="InParanoid" id="A0A212RBC2"/>
<dbReference type="InterPro" id="IPR044946">
    <property type="entry name" value="Restrct_endonuc_typeI_TRD_sf"/>
</dbReference>
<dbReference type="PANTHER" id="PTHR33841:SF4">
    <property type="entry name" value="RESTRICTION MODIFICATION SYSTEM DNA SPECIFICITY DOMAIN"/>
    <property type="match status" value="1"/>
</dbReference>
<keyword evidence="8" id="KW-1185">Reference proteome</keyword>
<dbReference type="GO" id="GO:0008170">
    <property type="term" value="F:N-methyltransferase activity"/>
    <property type="evidence" value="ECO:0007669"/>
    <property type="project" value="InterPro"/>
</dbReference>
<evidence type="ECO:0000256" key="2">
    <source>
        <dbReference type="ARBA" id="ARBA00022679"/>
    </source>
</evidence>
<feature type="region of interest" description="Disordered" evidence="5">
    <location>
        <begin position="477"/>
        <end position="522"/>
    </location>
</feature>
<dbReference type="Pfam" id="PF02384">
    <property type="entry name" value="N6_Mtase"/>
    <property type="match status" value="1"/>
</dbReference>
<dbReference type="RefSeq" id="WP_088571728.1">
    <property type="nucleotide sequence ID" value="NZ_FYEK01000041.1"/>
</dbReference>
<dbReference type="CDD" id="cd02440">
    <property type="entry name" value="AdoMet_MTases"/>
    <property type="match status" value="1"/>
</dbReference>
<feature type="domain" description="DNA methylase adenine-specific" evidence="6">
    <location>
        <begin position="21"/>
        <end position="220"/>
    </location>
</feature>
<keyword evidence="4" id="KW-0238">DNA-binding</keyword>
<evidence type="ECO:0000256" key="4">
    <source>
        <dbReference type="ARBA" id="ARBA00023125"/>
    </source>
</evidence>
<dbReference type="InterPro" id="IPR029063">
    <property type="entry name" value="SAM-dependent_MTases_sf"/>
</dbReference>
<reference evidence="8" key="1">
    <citation type="submission" date="2017-06" db="EMBL/GenBank/DDBJ databases">
        <authorList>
            <person name="Varghese N."/>
            <person name="Submissions S."/>
        </authorList>
    </citation>
    <scope>NUCLEOTIDE SEQUENCE [LARGE SCALE GENOMIC DNA]</scope>
    <source>
        <strain evidence="8">JAD2</strain>
    </source>
</reference>
<dbReference type="GO" id="GO:0009007">
    <property type="term" value="F:site-specific DNA-methyltransferase (adenine-specific) activity"/>
    <property type="evidence" value="ECO:0007669"/>
    <property type="project" value="UniProtKB-EC"/>
</dbReference>
<keyword evidence="3" id="KW-0680">Restriction system</keyword>
<dbReference type="GO" id="GO:0003677">
    <property type="term" value="F:DNA binding"/>
    <property type="evidence" value="ECO:0007669"/>
    <property type="project" value="UniProtKB-KW"/>
</dbReference>
<dbReference type="SUPFAM" id="SSF116734">
    <property type="entry name" value="DNA methylase specificity domain"/>
    <property type="match status" value="1"/>
</dbReference>
<evidence type="ECO:0000313" key="7">
    <source>
        <dbReference type="EMBL" id="SNB69388.1"/>
    </source>
</evidence>
<dbReference type="SUPFAM" id="SSF53335">
    <property type="entry name" value="S-adenosyl-L-methionine-dependent methyltransferases"/>
    <property type="match status" value="1"/>
</dbReference>
<evidence type="ECO:0000256" key="1">
    <source>
        <dbReference type="ARBA" id="ARBA00022603"/>
    </source>
</evidence>
<gene>
    <name evidence="7" type="ORF">SAMN02746019_00015530</name>
</gene>
<dbReference type="InterPro" id="IPR050953">
    <property type="entry name" value="N4_N6_ade-DNA_methylase"/>
</dbReference>
<organism evidence="7 8">
    <name type="scientific">Thermoflexus hugenholtzii JAD2</name>
    <dbReference type="NCBI Taxonomy" id="877466"/>
    <lineage>
        <taxon>Bacteria</taxon>
        <taxon>Bacillati</taxon>
        <taxon>Chloroflexota</taxon>
        <taxon>Thermoflexia</taxon>
        <taxon>Thermoflexales</taxon>
        <taxon>Thermoflexaceae</taxon>
        <taxon>Thermoflexus</taxon>
    </lineage>
</organism>
<dbReference type="Gene3D" id="3.40.50.150">
    <property type="entry name" value="Vaccinia Virus protein VP39"/>
    <property type="match status" value="1"/>
</dbReference>
<dbReference type="AlphaFoldDB" id="A0A212RBC2"/>
<feature type="compositionally biased region" description="Low complexity" evidence="5">
    <location>
        <begin position="497"/>
        <end position="510"/>
    </location>
</feature>
<feature type="compositionally biased region" description="Polar residues" evidence="5">
    <location>
        <begin position="484"/>
        <end position="494"/>
    </location>
</feature>
<dbReference type="GO" id="GO:0009307">
    <property type="term" value="P:DNA restriction-modification system"/>
    <property type="evidence" value="ECO:0007669"/>
    <property type="project" value="UniProtKB-KW"/>
</dbReference>